<dbReference type="GO" id="GO:0005509">
    <property type="term" value="F:calcium ion binding"/>
    <property type="evidence" value="ECO:0007669"/>
    <property type="project" value="InterPro"/>
</dbReference>
<dbReference type="Proteomes" id="UP000295710">
    <property type="component" value="Unassembled WGS sequence"/>
</dbReference>
<accession>A0A4R4FG92</accession>
<gene>
    <name evidence="2" type="ORF">E1963_04225</name>
</gene>
<name>A0A4R4FG92_9FIRM</name>
<proteinExistence type="predicted"/>
<dbReference type="GO" id="GO:0042173">
    <property type="term" value="P:regulation of sporulation resulting in formation of a cellular spore"/>
    <property type="evidence" value="ECO:0007669"/>
    <property type="project" value="InterPro"/>
</dbReference>
<dbReference type="AlphaFoldDB" id="A0A4R4FG92"/>
<dbReference type="RefSeq" id="WP_132275653.1">
    <property type="nucleotide sequence ID" value="NZ_JAOBST010000020.1"/>
</dbReference>
<dbReference type="InterPro" id="IPR014879">
    <property type="entry name" value="Spo0A_C"/>
</dbReference>
<comment type="caution">
    <text evidence="2">The sequence shown here is derived from an EMBL/GenBank/DDBJ whole genome shotgun (WGS) entry which is preliminary data.</text>
</comment>
<dbReference type="Gene3D" id="1.10.10.10">
    <property type="entry name" value="Winged helix-like DNA-binding domain superfamily/Winged helix DNA-binding domain"/>
    <property type="match status" value="1"/>
</dbReference>
<dbReference type="Pfam" id="PF08769">
    <property type="entry name" value="Spo0A_C"/>
    <property type="match status" value="1"/>
</dbReference>
<evidence type="ECO:0000313" key="2">
    <source>
        <dbReference type="EMBL" id="TDA22625.1"/>
    </source>
</evidence>
<organism evidence="2 3">
    <name type="scientific">Extibacter muris</name>
    <dbReference type="NCBI Taxonomy" id="1796622"/>
    <lineage>
        <taxon>Bacteria</taxon>
        <taxon>Bacillati</taxon>
        <taxon>Bacillota</taxon>
        <taxon>Clostridia</taxon>
        <taxon>Lachnospirales</taxon>
        <taxon>Lachnospiraceae</taxon>
        <taxon>Extibacter</taxon>
    </lineage>
</organism>
<sequence>MDKTRALLLRLGIRSTLKGFHFLLYGLKLCLSSEDYLLSVYKTLYVDIADHFGTSRDNVEHCIRTAISNCWYKGNRELLYEIAGFHLNQRPANGEFIDILYNHLCQEE</sequence>
<reference evidence="2 3" key="1">
    <citation type="journal article" date="2016" name="Nat. Microbiol.">
        <title>The Mouse Intestinal Bacterial Collection (miBC) provides host-specific insight into cultured diversity and functional potential of the gut microbiota.</title>
        <authorList>
            <person name="Lagkouvardos I."/>
            <person name="Pukall R."/>
            <person name="Abt B."/>
            <person name="Foesel B.U."/>
            <person name="Meier-Kolthoff J.P."/>
            <person name="Kumar N."/>
            <person name="Bresciani A."/>
            <person name="Martinez I."/>
            <person name="Just S."/>
            <person name="Ziegler C."/>
            <person name="Brugiroux S."/>
            <person name="Garzetti D."/>
            <person name="Wenning M."/>
            <person name="Bui T.P."/>
            <person name="Wang J."/>
            <person name="Hugenholtz F."/>
            <person name="Plugge C.M."/>
            <person name="Peterson D.A."/>
            <person name="Hornef M.W."/>
            <person name="Baines J.F."/>
            <person name="Smidt H."/>
            <person name="Walter J."/>
            <person name="Kristiansen K."/>
            <person name="Nielsen H.B."/>
            <person name="Haller D."/>
            <person name="Overmann J."/>
            <person name="Stecher B."/>
            <person name="Clavel T."/>
        </authorList>
    </citation>
    <scope>NUCLEOTIDE SEQUENCE [LARGE SCALE GENOMIC DNA]</scope>
    <source>
        <strain evidence="2 3">DSM 28560</strain>
    </source>
</reference>
<evidence type="ECO:0000259" key="1">
    <source>
        <dbReference type="Pfam" id="PF08769"/>
    </source>
</evidence>
<keyword evidence="3" id="KW-1185">Reference proteome</keyword>
<dbReference type="EMBL" id="SMMX01000003">
    <property type="protein sequence ID" value="TDA22625.1"/>
    <property type="molecule type" value="Genomic_DNA"/>
</dbReference>
<feature type="domain" description="Sporulation initiation factor Spo0A C-terminal" evidence="1">
    <location>
        <begin position="6"/>
        <end position="104"/>
    </location>
</feature>
<dbReference type="GO" id="GO:0003700">
    <property type="term" value="F:DNA-binding transcription factor activity"/>
    <property type="evidence" value="ECO:0007669"/>
    <property type="project" value="InterPro"/>
</dbReference>
<dbReference type="SUPFAM" id="SSF46894">
    <property type="entry name" value="C-terminal effector domain of the bipartite response regulators"/>
    <property type="match status" value="1"/>
</dbReference>
<dbReference type="GO" id="GO:0003677">
    <property type="term" value="F:DNA binding"/>
    <property type="evidence" value="ECO:0007669"/>
    <property type="project" value="InterPro"/>
</dbReference>
<dbReference type="GO" id="GO:0005737">
    <property type="term" value="C:cytoplasm"/>
    <property type="evidence" value="ECO:0007669"/>
    <property type="project" value="InterPro"/>
</dbReference>
<evidence type="ECO:0000313" key="3">
    <source>
        <dbReference type="Proteomes" id="UP000295710"/>
    </source>
</evidence>
<dbReference type="InterPro" id="IPR016032">
    <property type="entry name" value="Sig_transdc_resp-reg_C-effctor"/>
</dbReference>
<dbReference type="InterPro" id="IPR036388">
    <property type="entry name" value="WH-like_DNA-bd_sf"/>
</dbReference>
<protein>
    <recommendedName>
        <fullName evidence="1">Sporulation initiation factor Spo0A C-terminal domain-containing protein</fullName>
    </recommendedName>
</protein>